<dbReference type="PRINTS" id="PR00080">
    <property type="entry name" value="SDRFAMILY"/>
</dbReference>
<dbReference type="InterPro" id="IPR036291">
    <property type="entry name" value="NAD(P)-bd_dom_sf"/>
</dbReference>
<dbReference type="CDD" id="cd05233">
    <property type="entry name" value="SDR_c"/>
    <property type="match status" value="1"/>
</dbReference>
<accession>A0ABV3Q3W8</accession>
<gene>
    <name evidence="2" type="ORF">AB1471_08325</name>
</gene>
<dbReference type="Pfam" id="PF13561">
    <property type="entry name" value="adh_short_C2"/>
    <property type="match status" value="1"/>
</dbReference>
<dbReference type="PANTHER" id="PTHR42879:SF2">
    <property type="entry name" value="3-OXOACYL-[ACYL-CARRIER-PROTEIN] REDUCTASE FABG"/>
    <property type="match status" value="1"/>
</dbReference>
<sequence length="267" mass="29589">MKKTVLITGGVKGIGRKVAETFASQDVNIVINYRSDEKAASKLVQELKQTNQNVVLAIQADVSRVTDCQRLVDIIKERGIQSVDILIHNAGPYINERKSMTDYSIEEWDYMINGNLSAVFYLTKFVLPMMRDQQWGRIITYGFDRIDTTPGWMYRSAFAAAKSGVASLTKTLSMEEAGNGVTVNMVCPGDIRGDWKEKRITEAIGETDHETPIGRPGTGEDIARTIAFLCDPGSDFITGAIIPITGGKDVLGKIYRQSERSEKDLLN</sequence>
<dbReference type="SUPFAM" id="SSF51735">
    <property type="entry name" value="NAD(P)-binding Rossmann-fold domains"/>
    <property type="match status" value="1"/>
</dbReference>
<comment type="caution">
    <text evidence="2">The sequence shown here is derived from an EMBL/GenBank/DDBJ whole genome shotgun (WGS) entry which is preliminary data.</text>
</comment>
<dbReference type="Gene3D" id="3.40.50.720">
    <property type="entry name" value="NAD(P)-binding Rossmann-like Domain"/>
    <property type="match status" value="1"/>
</dbReference>
<evidence type="ECO:0000313" key="2">
    <source>
        <dbReference type="EMBL" id="MEW9501808.1"/>
    </source>
</evidence>
<proteinExistence type="inferred from homology"/>
<dbReference type="InterPro" id="IPR050259">
    <property type="entry name" value="SDR"/>
</dbReference>
<dbReference type="EMBL" id="JBFMIA010000005">
    <property type="protein sequence ID" value="MEW9501808.1"/>
    <property type="molecule type" value="Genomic_DNA"/>
</dbReference>
<organism evidence="2 3">
    <name type="scientific">Jeotgalibacillus marinus</name>
    <dbReference type="NCBI Taxonomy" id="86667"/>
    <lineage>
        <taxon>Bacteria</taxon>
        <taxon>Bacillati</taxon>
        <taxon>Bacillota</taxon>
        <taxon>Bacilli</taxon>
        <taxon>Bacillales</taxon>
        <taxon>Caryophanaceae</taxon>
        <taxon>Jeotgalibacillus</taxon>
    </lineage>
</organism>
<evidence type="ECO:0000313" key="3">
    <source>
        <dbReference type="Proteomes" id="UP001556040"/>
    </source>
</evidence>
<evidence type="ECO:0000256" key="1">
    <source>
        <dbReference type="ARBA" id="ARBA00006484"/>
    </source>
</evidence>
<dbReference type="PANTHER" id="PTHR42879">
    <property type="entry name" value="3-OXOACYL-(ACYL-CARRIER-PROTEIN) REDUCTASE"/>
    <property type="match status" value="1"/>
</dbReference>
<dbReference type="Proteomes" id="UP001556040">
    <property type="component" value="Unassembled WGS sequence"/>
</dbReference>
<protein>
    <submittedName>
        <fullName evidence="2">SDR family oxidoreductase</fullName>
    </submittedName>
</protein>
<comment type="similarity">
    <text evidence="1">Belongs to the short-chain dehydrogenases/reductases (SDR) family.</text>
</comment>
<keyword evidence="3" id="KW-1185">Reference proteome</keyword>
<dbReference type="PRINTS" id="PR00081">
    <property type="entry name" value="GDHRDH"/>
</dbReference>
<dbReference type="RefSeq" id="WP_367779291.1">
    <property type="nucleotide sequence ID" value="NZ_JBFMIA010000005.1"/>
</dbReference>
<name>A0ABV3Q3W8_9BACL</name>
<dbReference type="InterPro" id="IPR002347">
    <property type="entry name" value="SDR_fam"/>
</dbReference>
<reference evidence="2 3" key="1">
    <citation type="journal article" date="1979" name="Int. J. Syst. Evol. Microbiol.">
        <title>Bacillus globisporus subsp. marinus subsp. nov.</title>
        <authorList>
            <person name="Liu H."/>
        </authorList>
    </citation>
    <scope>NUCLEOTIDE SEQUENCE [LARGE SCALE GENOMIC DNA]</scope>
    <source>
        <strain evidence="2 3">DSM 1297</strain>
    </source>
</reference>